<gene>
    <name evidence="2" type="ORF">BJ085DRAFT_20619</name>
</gene>
<dbReference type="PANTHER" id="PTHR37283:SF1">
    <property type="entry name" value="PH DOMAIN-CONTAINING PROTEIN YHR131C"/>
    <property type="match status" value="1"/>
</dbReference>
<dbReference type="Pfam" id="PF15410">
    <property type="entry name" value="PH_9"/>
    <property type="match status" value="1"/>
</dbReference>
<dbReference type="AlphaFoldDB" id="A0A4P9ZPG1"/>
<dbReference type="Proteomes" id="UP000268162">
    <property type="component" value="Unassembled WGS sequence"/>
</dbReference>
<dbReference type="InterPro" id="IPR041681">
    <property type="entry name" value="PH_9"/>
</dbReference>
<keyword evidence="3" id="KW-1185">Reference proteome</keyword>
<evidence type="ECO:0000259" key="1">
    <source>
        <dbReference type="PROSITE" id="PS50003"/>
    </source>
</evidence>
<dbReference type="InterPro" id="IPR011993">
    <property type="entry name" value="PH-like_dom_sf"/>
</dbReference>
<evidence type="ECO:0000313" key="2">
    <source>
        <dbReference type="EMBL" id="RKP35125.1"/>
    </source>
</evidence>
<dbReference type="Gene3D" id="2.30.29.30">
    <property type="entry name" value="Pleckstrin-homology domain (PH domain)/Phosphotyrosine-binding domain (PTB)"/>
    <property type="match status" value="1"/>
</dbReference>
<dbReference type="PANTHER" id="PTHR37283">
    <property type="entry name" value="PH DOMAIN-CONTAINING PROTEIN YHR131C"/>
    <property type="match status" value="1"/>
</dbReference>
<dbReference type="InterPro" id="IPR001849">
    <property type="entry name" value="PH_domain"/>
</dbReference>
<sequence>EPIYNIGMQNVKAGLALDYRKKKHVFRVHADGFQFLLQAQTSMEMIGWIDSLQASTNIALPIEERKLPKFTPLSRRYRQMFYH</sequence>
<accession>A0A4P9ZPG1</accession>
<feature type="non-terminal residue" evidence="2">
    <location>
        <position position="1"/>
    </location>
</feature>
<protein>
    <recommendedName>
        <fullName evidence="1">PH domain-containing protein</fullName>
    </recommendedName>
</protein>
<evidence type="ECO:0000313" key="3">
    <source>
        <dbReference type="Proteomes" id="UP000268162"/>
    </source>
</evidence>
<proteinExistence type="predicted"/>
<name>A0A4P9ZPG1_9FUNG</name>
<dbReference type="STRING" id="215637.A0A4P9ZPG1"/>
<organism evidence="2 3">
    <name type="scientific">Dimargaris cristalligena</name>
    <dbReference type="NCBI Taxonomy" id="215637"/>
    <lineage>
        <taxon>Eukaryota</taxon>
        <taxon>Fungi</taxon>
        <taxon>Fungi incertae sedis</taxon>
        <taxon>Zoopagomycota</taxon>
        <taxon>Kickxellomycotina</taxon>
        <taxon>Dimargaritomycetes</taxon>
        <taxon>Dimargaritales</taxon>
        <taxon>Dimargaritaceae</taxon>
        <taxon>Dimargaris</taxon>
    </lineage>
</organism>
<feature type="domain" description="PH" evidence="1">
    <location>
        <begin position="1"/>
        <end position="57"/>
    </location>
</feature>
<dbReference type="SUPFAM" id="SSF50729">
    <property type="entry name" value="PH domain-like"/>
    <property type="match status" value="1"/>
</dbReference>
<reference evidence="3" key="1">
    <citation type="journal article" date="2018" name="Nat. Microbiol.">
        <title>Leveraging single-cell genomics to expand the fungal tree of life.</title>
        <authorList>
            <person name="Ahrendt S.R."/>
            <person name="Quandt C.A."/>
            <person name="Ciobanu D."/>
            <person name="Clum A."/>
            <person name="Salamov A."/>
            <person name="Andreopoulos B."/>
            <person name="Cheng J.F."/>
            <person name="Woyke T."/>
            <person name="Pelin A."/>
            <person name="Henrissat B."/>
            <person name="Reynolds N.K."/>
            <person name="Benny G.L."/>
            <person name="Smith M.E."/>
            <person name="James T.Y."/>
            <person name="Grigoriev I.V."/>
        </authorList>
    </citation>
    <scope>NUCLEOTIDE SEQUENCE [LARGE SCALE GENOMIC DNA]</scope>
    <source>
        <strain evidence="3">RSA 468</strain>
    </source>
</reference>
<dbReference type="PROSITE" id="PS50003">
    <property type="entry name" value="PH_DOMAIN"/>
    <property type="match status" value="1"/>
</dbReference>
<dbReference type="EMBL" id="ML002954">
    <property type="protein sequence ID" value="RKP35125.1"/>
    <property type="molecule type" value="Genomic_DNA"/>
</dbReference>